<comment type="caution">
    <text evidence="3">The sequence shown here is derived from an EMBL/GenBank/DDBJ whole genome shotgun (WGS) entry which is preliminary data.</text>
</comment>
<evidence type="ECO:0000313" key="3">
    <source>
        <dbReference type="EMBL" id="TXJ62881.1"/>
    </source>
</evidence>
<dbReference type="InterPro" id="IPR011335">
    <property type="entry name" value="Restrct_endonuc-II-like"/>
</dbReference>
<sequence length="121" mass="14006">MALHNDLGTWGEEIACEYLRHGGFRILDRDWKYGHRDLDIVAIENDVLVIIEVKTRRNERYADADEAVNATKIRSLSIAANAYIKNHCMDNEVRFDIITIVGTPDTRHTLRHVRDAFLPFI</sequence>
<keyword evidence="4" id="KW-1185">Reference proteome</keyword>
<dbReference type="OrthoDB" id="9802516at2"/>
<comment type="similarity">
    <text evidence="1 2">Belongs to the UPF0102 family.</text>
</comment>
<organism evidence="3 4">
    <name type="scientific">Prevotella brunnea</name>
    <dbReference type="NCBI Taxonomy" id="2508867"/>
    <lineage>
        <taxon>Bacteria</taxon>
        <taxon>Pseudomonadati</taxon>
        <taxon>Bacteroidota</taxon>
        <taxon>Bacteroidia</taxon>
        <taxon>Bacteroidales</taxon>
        <taxon>Prevotellaceae</taxon>
        <taxon>Prevotella</taxon>
    </lineage>
</organism>
<dbReference type="GO" id="GO:0003676">
    <property type="term" value="F:nucleic acid binding"/>
    <property type="evidence" value="ECO:0007669"/>
    <property type="project" value="InterPro"/>
</dbReference>
<accession>A0A5C8GLB4</accession>
<dbReference type="InterPro" id="IPR011856">
    <property type="entry name" value="tRNA_endonuc-like_dom_sf"/>
</dbReference>
<evidence type="ECO:0000256" key="2">
    <source>
        <dbReference type="HAMAP-Rule" id="MF_00048"/>
    </source>
</evidence>
<dbReference type="HAMAP" id="MF_00048">
    <property type="entry name" value="UPF0102"/>
    <property type="match status" value="1"/>
</dbReference>
<dbReference type="Pfam" id="PF02021">
    <property type="entry name" value="UPF0102"/>
    <property type="match status" value="1"/>
</dbReference>
<dbReference type="RefSeq" id="WP_130828508.1">
    <property type="nucleotide sequence ID" value="NZ_SDIK01000017.1"/>
</dbReference>
<dbReference type="InterPro" id="IPR003509">
    <property type="entry name" value="UPF0102_YraN-like"/>
</dbReference>
<dbReference type="PANTHER" id="PTHR34039:SF1">
    <property type="entry name" value="UPF0102 PROTEIN YRAN"/>
    <property type="match status" value="1"/>
</dbReference>
<dbReference type="AlphaFoldDB" id="A0A5C8GLB4"/>
<protein>
    <recommendedName>
        <fullName evidence="2">UPF0102 protein ETF27_02595</fullName>
    </recommendedName>
</protein>
<dbReference type="CDD" id="cd20736">
    <property type="entry name" value="PoNe_Nuclease"/>
    <property type="match status" value="1"/>
</dbReference>
<dbReference type="Gene3D" id="3.40.1350.10">
    <property type="match status" value="1"/>
</dbReference>
<reference evidence="4" key="1">
    <citation type="submission" date="2019-05" db="EMBL/GenBank/DDBJ databases">
        <title>Prevotella brunnea sp. nov., isolated from a wound of a patient.</title>
        <authorList>
            <person name="Buhl M."/>
        </authorList>
    </citation>
    <scope>NUCLEOTIDE SEQUENCE [LARGE SCALE GENOMIC DNA]</scope>
    <source>
        <strain evidence="4">A2672</strain>
    </source>
</reference>
<name>A0A5C8GLB4_9BACT</name>
<evidence type="ECO:0000313" key="4">
    <source>
        <dbReference type="Proteomes" id="UP000321612"/>
    </source>
</evidence>
<gene>
    <name evidence="3" type="ORF">ETF27_02595</name>
</gene>
<evidence type="ECO:0000256" key="1">
    <source>
        <dbReference type="ARBA" id="ARBA00006738"/>
    </source>
</evidence>
<proteinExistence type="inferred from homology"/>
<dbReference type="PANTHER" id="PTHR34039">
    <property type="entry name" value="UPF0102 PROTEIN YRAN"/>
    <property type="match status" value="1"/>
</dbReference>
<dbReference type="EMBL" id="SDIK01000017">
    <property type="protein sequence ID" value="TXJ62881.1"/>
    <property type="molecule type" value="Genomic_DNA"/>
</dbReference>
<dbReference type="Proteomes" id="UP000321612">
    <property type="component" value="Unassembled WGS sequence"/>
</dbReference>
<dbReference type="SUPFAM" id="SSF52980">
    <property type="entry name" value="Restriction endonuclease-like"/>
    <property type="match status" value="1"/>
</dbReference>